<evidence type="ECO:0000256" key="2">
    <source>
        <dbReference type="ARBA" id="ARBA00007857"/>
    </source>
</evidence>
<evidence type="ECO:0000259" key="8">
    <source>
        <dbReference type="Pfam" id="PF16134"/>
    </source>
</evidence>
<proteinExistence type="inferred from homology"/>
<feature type="compositionally biased region" description="Polar residues" evidence="5">
    <location>
        <begin position="2106"/>
        <end position="2124"/>
    </location>
</feature>
<feature type="domain" description="THO complex subunit 2 N-terminal" evidence="8">
    <location>
        <begin position="126"/>
        <end position="875"/>
    </location>
</feature>
<dbReference type="InterPro" id="IPR021726">
    <property type="entry name" value="THO_THOC2_N"/>
</dbReference>
<dbReference type="PANTHER" id="PTHR21597">
    <property type="entry name" value="THO2 PROTEIN"/>
    <property type="match status" value="1"/>
</dbReference>
<keyword evidence="4" id="KW-0539">Nucleus</keyword>
<feature type="compositionally biased region" description="Basic and acidic residues" evidence="5">
    <location>
        <begin position="2258"/>
        <end position="2268"/>
    </location>
</feature>
<feature type="region of interest" description="Disordered" evidence="5">
    <location>
        <begin position="678"/>
        <end position="706"/>
    </location>
</feature>
<feature type="compositionally biased region" description="Polar residues" evidence="5">
    <location>
        <begin position="13"/>
        <end position="22"/>
    </location>
</feature>
<evidence type="ECO:0000256" key="5">
    <source>
        <dbReference type="SAM" id="MobiDB-lite"/>
    </source>
</evidence>
<evidence type="ECO:0000256" key="1">
    <source>
        <dbReference type="ARBA" id="ARBA00004123"/>
    </source>
</evidence>
<feature type="compositionally biased region" description="Polar residues" evidence="5">
    <location>
        <begin position="1206"/>
        <end position="1229"/>
    </location>
</feature>
<evidence type="ECO:0000259" key="6">
    <source>
        <dbReference type="Pfam" id="PF11262"/>
    </source>
</evidence>
<feature type="compositionally biased region" description="Basic and acidic residues" evidence="5">
    <location>
        <begin position="1149"/>
        <end position="1160"/>
    </location>
</feature>
<feature type="compositionally biased region" description="Basic and acidic residues" evidence="5">
    <location>
        <begin position="583"/>
        <end position="599"/>
    </location>
</feature>
<feature type="region of interest" description="Disordered" evidence="5">
    <location>
        <begin position="1149"/>
        <end position="1182"/>
    </location>
</feature>
<feature type="compositionally biased region" description="Basic and acidic residues" evidence="5">
    <location>
        <begin position="1774"/>
        <end position="1795"/>
    </location>
</feature>
<reference evidence="9 10" key="1">
    <citation type="journal article" date="2016" name="Nat. Commun.">
        <title>Ectomycorrhizal ecology is imprinted in the genome of the dominant symbiotic fungus Cenococcum geophilum.</title>
        <authorList>
            <consortium name="DOE Joint Genome Institute"/>
            <person name="Peter M."/>
            <person name="Kohler A."/>
            <person name="Ohm R.A."/>
            <person name="Kuo A."/>
            <person name="Krutzmann J."/>
            <person name="Morin E."/>
            <person name="Arend M."/>
            <person name="Barry K.W."/>
            <person name="Binder M."/>
            <person name="Choi C."/>
            <person name="Clum A."/>
            <person name="Copeland A."/>
            <person name="Grisel N."/>
            <person name="Haridas S."/>
            <person name="Kipfer T."/>
            <person name="LaButti K."/>
            <person name="Lindquist E."/>
            <person name="Lipzen A."/>
            <person name="Maire R."/>
            <person name="Meier B."/>
            <person name="Mihaltcheva S."/>
            <person name="Molinier V."/>
            <person name="Murat C."/>
            <person name="Poggeler S."/>
            <person name="Quandt C.A."/>
            <person name="Sperisen C."/>
            <person name="Tritt A."/>
            <person name="Tisserant E."/>
            <person name="Crous P.W."/>
            <person name="Henrissat B."/>
            <person name="Nehls U."/>
            <person name="Egli S."/>
            <person name="Spatafora J.W."/>
            <person name="Grigoriev I.V."/>
            <person name="Martin F.M."/>
        </authorList>
    </citation>
    <scope>NUCLEOTIDE SEQUENCE [LARGE SCALE GENOMIC DNA]</scope>
    <source>
        <strain evidence="9 10">CBS 207.34</strain>
    </source>
</reference>
<comment type="subcellular location">
    <subcellularLocation>
        <location evidence="1">Nucleus</location>
    </subcellularLocation>
</comment>
<keyword evidence="10" id="KW-1185">Reference proteome</keyword>
<feature type="compositionally biased region" description="Basic residues" evidence="5">
    <location>
        <begin position="1"/>
        <end position="10"/>
    </location>
</feature>
<dbReference type="OrthoDB" id="29024at2759"/>
<name>A0A8E2EVN3_9PEZI</name>
<feature type="compositionally biased region" description="Polar residues" evidence="5">
    <location>
        <begin position="86"/>
        <end position="99"/>
    </location>
</feature>
<feature type="compositionally biased region" description="Polar residues" evidence="5">
    <location>
        <begin position="2170"/>
        <end position="2182"/>
    </location>
</feature>
<feature type="compositionally biased region" description="Basic and acidic residues" evidence="5">
    <location>
        <begin position="1745"/>
        <end position="1766"/>
    </location>
</feature>
<feature type="compositionally biased region" description="Basic and acidic residues" evidence="5">
    <location>
        <begin position="606"/>
        <end position="620"/>
    </location>
</feature>
<feature type="region of interest" description="Disordered" evidence="5">
    <location>
        <begin position="1572"/>
        <end position="2531"/>
    </location>
</feature>
<feature type="compositionally biased region" description="Basic and acidic residues" evidence="5">
    <location>
        <begin position="2367"/>
        <end position="2453"/>
    </location>
</feature>
<feature type="compositionally biased region" description="Basic and acidic residues" evidence="5">
    <location>
        <begin position="1941"/>
        <end position="1974"/>
    </location>
</feature>
<evidence type="ECO:0000259" key="7">
    <source>
        <dbReference type="Pfam" id="PF11732"/>
    </source>
</evidence>
<evidence type="ECO:0000256" key="4">
    <source>
        <dbReference type="ARBA" id="ARBA00023242"/>
    </source>
</evidence>
<feature type="compositionally biased region" description="Basic and acidic residues" evidence="5">
    <location>
        <begin position="2229"/>
        <end position="2238"/>
    </location>
</feature>
<evidence type="ECO:0000313" key="9">
    <source>
        <dbReference type="EMBL" id="OCL05731.1"/>
    </source>
</evidence>
<feature type="compositionally biased region" description="Low complexity" evidence="5">
    <location>
        <begin position="30"/>
        <end position="44"/>
    </location>
</feature>
<dbReference type="Pfam" id="PF11262">
    <property type="entry name" value="Tho2"/>
    <property type="match status" value="1"/>
</dbReference>
<feature type="compositionally biased region" description="Low complexity" evidence="5">
    <location>
        <begin position="107"/>
        <end position="116"/>
    </location>
</feature>
<accession>A0A8E2EVN3</accession>
<feature type="region of interest" description="Disordered" evidence="5">
    <location>
        <begin position="1195"/>
        <end position="1229"/>
    </location>
</feature>
<feature type="compositionally biased region" description="Basic and acidic residues" evidence="5">
    <location>
        <begin position="1982"/>
        <end position="1997"/>
    </location>
</feature>
<dbReference type="InterPro" id="IPR021418">
    <property type="entry name" value="THO_THOC2_C"/>
</dbReference>
<organism evidence="9 10">
    <name type="scientific">Glonium stellatum</name>
    <dbReference type="NCBI Taxonomy" id="574774"/>
    <lineage>
        <taxon>Eukaryota</taxon>
        <taxon>Fungi</taxon>
        <taxon>Dikarya</taxon>
        <taxon>Ascomycota</taxon>
        <taxon>Pezizomycotina</taxon>
        <taxon>Dothideomycetes</taxon>
        <taxon>Pleosporomycetidae</taxon>
        <taxon>Gloniales</taxon>
        <taxon>Gloniaceae</taxon>
        <taxon>Glonium</taxon>
    </lineage>
</organism>
<feature type="compositionally biased region" description="Basic and acidic residues" evidence="5">
    <location>
        <begin position="1803"/>
        <end position="1839"/>
    </location>
</feature>
<dbReference type="EMBL" id="KV750220">
    <property type="protein sequence ID" value="OCL05731.1"/>
    <property type="molecule type" value="Genomic_DNA"/>
</dbReference>
<feature type="compositionally biased region" description="Polar residues" evidence="5">
    <location>
        <begin position="2244"/>
        <end position="2257"/>
    </location>
</feature>
<dbReference type="Pfam" id="PF16134">
    <property type="entry name" value="THOC2_N"/>
    <property type="match status" value="1"/>
</dbReference>
<feature type="compositionally biased region" description="Basic and acidic residues" evidence="5">
    <location>
        <begin position="1851"/>
        <end position="1861"/>
    </location>
</feature>
<dbReference type="GO" id="GO:0006397">
    <property type="term" value="P:mRNA processing"/>
    <property type="evidence" value="ECO:0007669"/>
    <property type="project" value="InterPro"/>
</dbReference>
<feature type="compositionally biased region" description="Basic and acidic residues" evidence="5">
    <location>
        <begin position="2138"/>
        <end position="2149"/>
    </location>
</feature>
<feature type="compositionally biased region" description="Low complexity" evidence="5">
    <location>
        <begin position="2285"/>
        <end position="2298"/>
    </location>
</feature>
<dbReference type="GO" id="GO:0000445">
    <property type="term" value="C:THO complex part of transcription export complex"/>
    <property type="evidence" value="ECO:0007669"/>
    <property type="project" value="TreeGrafter"/>
</dbReference>
<feature type="region of interest" description="Disordered" evidence="5">
    <location>
        <begin position="576"/>
        <end position="620"/>
    </location>
</feature>
<dbReference type="GO" id="GO:0003729">
    <property type="term" value="F:mRNA binding"/>
    <property type="evidence" value="ECO:0007669"/>
    <property type="project" value="TreeGrafter"/>
</dbReference>
<dbReference type="InterPro" id="IPR040007">
    <property type="entry name" value="Tho2"/>
</dbReference>
<feature type="region of interest" description="Disordered" evidence="5">
    <location>
        <begin position="550"/>
        <end position="569"/>
    </location>
</feature>
<feature type="region of interest" description="Disordered" evidence="5">
    <location>
        <begin position="1"/>
        <end position="116"/>
    </location>
</feature>
<evidence type="ECO:0000313" key="10">
    <source>
        <dbReference type="Proteomes" id="UP000250140"/>
    </source>
</evidence>
<feature type="domain" description="THO complex subunitTHOC2 N-terminal" evidence="7">
    <location>
        <begin position="877"/>
        <end position="952"/>
    </location>
</feature>
<feature type="compositionally biased region" description="Basic and acidic residues" evidence="5">
    <location>
        <begin position="2472"/>
        <end position="2525"/>
    </location>
</feature>
<dbReference type="Pfam" id="PF11732">
    <property type="entry name" value="Thoc2"/>
    <property type="match status" value="1"/>
</dbReference>
<comment type="similarity">
    <text evidence="2">Belongs to the THOC2 family.</text>
</comment>
<feature type="compositionally biased region" description="Basic and acidic residues" evidence="5">
    <location>
        <begin position="2337"/>
        <end position="2355"/>
    </location>
</feature>
<protein>
    <recommendedName>
        <fullName evidence="3">THO complex subunit 2</fullName>
    </recommendedName>
</protein>
<dbReference type="InterPro" id="IPR032302">
    <property type="entry name" value="THOC2_N"/>
</dbReference>
<feature type="compositionally biased region" description="Basic and acidic residues" evidence="5">
    <location>
        <begin position="1195"/>
        <end position="1205"/>
    </location>
</feature>
<sequence>MPPSGKRKRGDRTYSQDSNDGSRPSPHRPQNLNLAQQNQQNNARGGRRSSRGGARGGSSAPRSPIAASNTQASPMTGQGMSPPPLNLTSAKGTSTNVTSPAVPPAPTERSTALSSTTRTTYHYEYLSDERIASWRAAGRKAVIEAGAHAQTEGDTLMLSSLFQELVRAGLDGKLDPRDVGAVVQEILASPFAPGVMDPVSLFLDCVSILTEADASHPDLKIMLSETGIDPQRMRAELETSLLIALPLVRPTFLKMAIRKGTHALYRQSAYNLLREESEGYSKLMTEYFTTVNSEPPSDATITDTFQRVKALIGAFDLDVGRVLDITLDVFANLLVKHFRFFIKLLRKSSWWPEQKTVEGIEWQDQGFSSLPSWALPGSPIWHTTEEEKARLTDLRTKRDQKFWSRVQAVGMNAFFELGSRQIISDVSALELNGEVTDMEMADSANASAKKKKDEDIPDSEKIQKWNRLWITSTRTLPPPGNRIAAQLLGFKLRFYASDARDPHDTLPDNLIFLAALLIKIGFMSLVDLYPHLYPPDEAMPALKERLLKEKAEREKKSRSGGANNALANAGALSDDTVPASVSRLREADSRASSKPESLADKGTPTKTEEEEKEKLPEPADQKTHLLRSLLCIGALPEALYILGRFPWLLEVYPDLSEYVHRLLHHSLSKVYEPARPLADDESASASKKSPTDESISKGQPRASDFPPRKTLRWAQLEKNDSGDGIDYRFYWEDWADNVPVCQSVDDVFLLSNTLFNLVGVKVGQDPTLLIKMARIGRKSLSDDPSESNTNRWVELSKRLLAPALSFTKRNPGVVNEMFEFFKCFPTHTRYAIYAHWYVGPVSRLPDMKAVFAQVGSETRDVLKRISRTNIKPMARALAKAAYGSPGIVFQIALHQIESYENLIDVVVECGRYFTYLAYDVLTWSLLNSLRGGGRERVQADGMLTSSWLRALAAFAGKVFKRYNVMSPTPVLQYVSHQLRLGSPTDLEVLEQILVSMAGIRSDVVLNDAQIQGMSGGELLRAHTLQYHLGDKRHEAKSPSKRLMRSLIDTGLAAQLLIAIAQERQAYAFRDAASDAPLKVLGSNLDKIHQLFAQFLDVLRSSLPVKDFDAAIPDVVSLISEFGIEPSIAFTISRESISHAVAEAAAEVRAEKAEKEKAKKEKQTRRTSQDNPQTNGDVEMGDATVSGVNGEILKSEESAVDADMKDTPNTTESASPMTTTPAHVTQSSDDPYNPVLKGLMDRLRPVVPSDFEQRFSLSFYVTFWQLSLHDLIHPTVEYEAAIKSLRDMMPTNENRRDVSIQGVRKREAEKKHLLDAQDQIRLEMKAHIQTYSEVRKRLKDEKFHWFDGFPMVDAKSEALHDALLQDCFLPRIMLSSQDAHFSFIMLKYLHSSGVPGFRTMKFLDQFFRQKQLTALIFQCTARESENLGRFLNELLKELKGWHADKAVYTQQAQGANQELPGFGRTFKPDRTPATFVDFEDFRRVLYKWHSQLFRALEACLKGGEYMHIRNSINILKAVTQSFPVVDFMGEKLNKAVEDLSNSDSREDLKLSAQSLLGDFKRGQKNWQMPQAFHVNKSGLNPPRNASRSNSERPATPQPPTGSSLKPLNATAPEFAPRSISLSNGVSKPAPTAKEVEDGEVEDEKRQSISGATTGATQPQEKEPPMPAINSIEHKLAIHLPSEDADSARPTSQPPEGKLPPNLPAQSSPSITIAARPDSRGATSQSAQGRTPHALPNRPEAQPPRNRPSDRPVERPAEYHGHNRHDGRNNANPEYGRLDRPENNFRDPFPDRRDQSPGRRNRPRTPPERGAPMDRDRRDPGWVAREYQDDRVMRPPPRDLRAPGARDSGWGENPRDSRGRPPMDSRGPPPPPDSRSRMHSGAPMPPPNNSTYHGSGRDAPPNQDRTGFKQQIDRPSGNPPPYDRPPNNDRPGINPDRAALIEGDNRGRPENFRSDRDGRRDRGSRPHSPRRGDERGPPFPPRSDVPRDPRDHRDDRGLPLERPPPHGYPSANRDRRDEPSGNPPTGPRGGRNEFSDAPAGRSRDLFQNTHTSRPPGDPNHGRLNQDYPLPPRPQAQDPNYGRLNASTDSIPSGPRGRNGAGRGGRNFTAPQPHSSSRLGDSGQIPSSPAADRPLQGAPFPDRRERDRREAGAFDQTQSSAPPTPATEQPPQDMSNIHPSRQNKFQDLPLQTDIPPPPPSGPRGSQRTPHAGPGPSPSTRGPPTGPALTGERIPRTEDKRFAGIHNVLSQNTSGSPNSSFERNERSERNPDRGASIRGRANRPGGHSGTNNSGSGANTSPAISQPSTPNASRLDAIPSRLDNRPDLMSGRGAHGESSSQDDGRSDSRNRREGRRSERSGRHRSSRSRSPAKGERRGEERVSRGEEPEKEKPAERERGSGREKRGGGASDRDGGRRERGDRERDGERGREGRERRERGTRDDGRRDGGPGRGEEQGPRRGGPPMTEGEMPIWGGEGRGDVREPDRNGDTRPRGGGERREDRERREARGEGRDGRKRVRGGDEGSHGDNKRTRRSN</sequence>
<dbReference type="Proteomes" id="UP000250140">
    <property type="component" value="Unassembled WGS sequence"/>
</dbReference>
<feature type="domain" description="THO complex subunitTHOC2 C-terminal" evidence="6">
    <location>
        <begin position="1252"/>
        <end position="1557"/>
    </location>
</feature>
<feature type="compositionally biased region" description="Polar residues" evidence="5">
    <location>
        <begin position="1582"/>
        <end position="1591"/>
    </location>
</feature>
<feature type="compositionally biased region" description="Polar residues" evidence="5">
    <location>
        <begin position="66"/>
        <end position="79"/>
    </location>
</feature>
<evidence type="ECO:0000256" key="3">
    <source>
        <dbReference type="ARBA" id="ARBA00019596"/>
    </source>
</evidence>
<dbReference type="PANTHER" id="PTHR21597:SF0">
    <property type="entry name" value="THO COMPLEX SUBUNIT 2"/>
    <property type="match status" value="1"/>
</dbReference>
<feature type="compositionally biased region" description="Low complexity" evidence="5">
    <location>
        <begin position="559"/>
        <end position="569"/>
    </location>
</feature>
<dbReference type="GO" id="GO:0006406">
    <property type="term" value="P:mRNA export from nucleus"/>
    <property type="evidence" value="ECO:0007669"/>
    <property type="project" value="InterPro"/>
</dbReference>
<gene>
    <name evidence="9" type="ORF">AOQ84DRAFT_91825</name>
</gene>
<feature type="compositionally biased region" description="Polar residues" evidence="5">
    <location>
        <begin position="1646"/>
        <end position="1657"/>
    </location>
</feature>